<dbReference type="Proteomes" id="UP000681343">
    <property type="component" value="Plasmid pMM35_01"/>
</dbReference>
<gene>
    <name evidence="1" type="ORF">MM35RIKEN_16310</name>
</gene>
<evidence type="ECO:0000313" key="2">
    <source>
        <dbReference type="Proteomes" id="UP000681343"/>
    </source>
</evidence>
<dbReference type="RefSeq" id="WP_212821031.1">
    <property type="nucleotide sequence ID" value="NZ_AP023416.1"/>
</dbReference>
<dbReference type="KEGG" id="vfa:MM35RIKEN_16310"/>
<keyword evidence="1" id="KW-0614">Plasmid</keyword>
<keyword evidence="2" id="KW-1185">Reference proteome</keyword>
<geneLocation type="plasmid" evidence="1 2">
    <name>pMM35_01</name>
</geneLocation>
<proteinExistence type="predicted"/>
<dbReference type="EMBL" id="AP023416">
    <property type="protein sequence ID" value="BCK79439.1"/>
    <property type="molecule type" value="Genomic_DNA"/>
</dbReference>
<protein>
    <submittedName>
        <fullName evidence="1">Uncharacterized protein</fullName>
    </submittedName>
</protein>
<name>A0A810PS99_9FIRM</name>
<organism evidence="1 2">
    <name type="scientific">Vescimonas fastidiosa</name>
    <dbReference type="NCBI Taxonomy" id="2714353"/>
    <lineage>
        <taxon>Bacteria</taxon>
        <taxon>Bacillati</taxon>
        <taxon>Bacillota</taxon>
        <taxon>Clostridia</taxon>
        <taxon>Eubacteriales</taxon>
        <taxon>Oscillospiraceae</taxon>
        <taxon>Vescimonas</taxon>
    </lineage>
</organism>
<evidence type="ECO:0000313" key="1">
    <source>
        <dbReference type="EMBL" id="BCK79439.1"/>
    </source>
</evidence>
<sequence>MKIWAISKENGYEREIGLELDGVDRETAISELYKIARNLFAGELDMFWKEGEQGKATF</sequence>
<reference evidence="1" key="1">
    <citation type="submission" date="2020-09" db="EMBL/GenBank/DDBJ databases">
        <title>New species isolated from human feces.</title>
        <authorList>
            <person name="Kitahara M."/>
            <person name="Shigeno Y."/>
            <person name="Shime M."/>
            <person name="Matsumoto Y."/>
            <person name="Nakamura S."/>
            <person name="Motooka D."/>
            <person name="Fukuoka S."/>
            <person name="Nishikawa H."/>
            <person name="Benno Y."/>
        </authorList>
    </citation>
    <scope>NUCLEOTIDE SEQUENCE</scope>
    <source>
        <strain evidence="1">MM35</strain>
        <plasmid evidence="1">pMM35_01</plasmid>
    </source>
</reference>
<accession>A0A810PS99</accession>
<dbReference type="AlphaFoldDB" id="A0A810PS99"/>